<name>A0A8I6X8A5_HORVV</name>
<dbReference type="GO" id="GO:0008270">
    <property type="term" value="F:zinc ion binding"/>
    <property type="evidence" value="ECO:0007669"/>
    <property type="project" value="UniProtKB-KW"/>
</dbReference>
<keyword evidence="4" id="KW-1185">Reference proteome</keyword>
<dbReference type="GO" id="GO:0003676">
    <property type="term" value="F:nucleic acid binding"/>
    <property type="evidence" value="ECO:0007669"/>
    <property type="project" value="InterPro"/>
</dbReference>
<sequence length="154" mass="17262">MEGSPWRVGKHAVLLKFFDADISPVDVVFDRLAIWARIIKLPTRLMRAARGLEIAKPIGNVIRVEADDLGRCWGPYMRIRVEVVVQKPLLRYVTVISSRLQSSAAYEVQYEHLPMYCFSCGLLGHSAKGCANPADRDENGDLPYSAKRLSVDMG</sequence>
<dbReference type="Gramene" id="HORVU.MOREX.r3.3HG0316940.1">
    <property type="protein sequence ID" value="HORVU.MOREX.r3.3HG0316940.1.CDS1"/>
    <property type="gene ID" value="HORVU.MOREX.r3.3HG0316940"/>
</dbReference>
<evidence type="ECO:0000313" key="4">
    <source>
        <dbReference type="Proteomes" id="UP000011116"/>
    </source>
</evidence>
<dbReference type="InterPro" id="IPR025836">
    <property type="entry name" value="Zn_knuckle_CX2CX4HX4C"/>
</dbReference>
<dbReference type="PANTHER" id="PTHR31286">
    <property type="entry name" value="GLYCINE-RICH CELL WALL STRUCTURAL PROTEIN 1.8-LIKE"/>
    <property type="match status" value="1"/>
</dbReference>
<dbReference type="InterPro" id="IPR040256">
    <property type="entry name" value="At4g02000-like"/>
</dbReference>
<dbReference type="EnsemblPlants" id="HORVU.MOREX.r3.3HG0316940.1">
    <property type="protein sequence ID" value="HORVU.MOREX.r3.3HG0316940.1.CDS1"/>
    <property type="gene ID" value="HORVU.MOREX.r3.3HG0316940"/>
</dbReference>
<accession>A0A8I6X8A5</accession>
<dbReference type="OMA" id="RRWVTIS"/>
<reference evidence="3" key="3">
    <citation type="submission" date="2022-01" db="UniProtKB">
        <authorList>
            <consortium name="EnsemblPlants"/>
        </authorList>
    </citation>
    <scope>IDENTIFICATION</scope>
    <source>
        <strain evidence="3">subsp. vulgare</strain>
    </source>
</reference>
<evidence type="ECO:0000313" key="3">
    <source>
        <dbReference type="EnsemblPlants" id="HORVU.MOREX.r3.3HG0316940.1.CDS1"/>
    </source>
</evidence>
<dbReference type="Pfam" id="PF14392">
    <property type="entry name" value="zf-CCHC_4"/>
    <property type="match status" value="1"/>
</dbReference>
<protein>
    <recommendedName>
        <fullName evidence="2">CCHC-type domain-containing protein</fullName>
    </recommendedName>
</protein>
<reference evidence="3" key="2">
    <citation type="submission" date="2020-10" db="EMBL/GenBank/DDBJ databases">
        <authorList>
            <person name="Scholz U."/>
            <person name="Mascher M."/>
            <person name="Fiebig A."/>
        </authorList>
    </citation>
    <scope>NUCLEOTIDE SEQUENCE [LARGE SCALE GENOMIC DNA]</scope>
    <source>
        <strain evidence="3">cv. Morex</strain>
    </source>
</reference>
<keyword evidence="1" id="KW-0479">Metal-binding</keyword>
<evidence type="ECO:0000256" key="1">
    <source>
        <dbReference type="PROSITE-ProRule" id="PRU00047"/>
    </source>
</evidence>
<keyword evidence="1" id="KW-0862">Zinc</keyword>
<dbReference type="Proteomes" id="UP000011116">
    <property type="component" value="Chromosome 3H"/>
</dbReference>
<dbReference type="InterPro" id="IPR001878">
    <property type="entry name" value="Znf_CCHC"/>
</dbReference>
<evidence type="ECO:0000259" key="2">
    <source>
        <dbReference type="PROSITE" id="PS50158"/>
    </source>
</evidence>
<proteinExistence type="predicted"/>
<dbReference type="AlphaFoldDB" id="A0A8I6X8A5"/>
<dbReference type="Gramene" id="HORVU.MOREX.r2.3HG0264590.1">
    <property type="protein sequence ID" value="HORVU.MOREX.r2.3HG0264590.1.CDS.1"/>
    <property type="gene ID" value="HORVU.MOREX.r2.3HG0264590"/>
</dbReference>
<reference evidence="4" key="1">
    <citation type="journal article" date="2012" name="Nature">
        <title>A physical, genetic and functional sequence assembly of the barley genome.</title>
        <authorList>
            <consortium name="The International Barley Genome Sequencing Consortium"/>
            <person name="Mayer K.F."/>
            <person name="Waugh R."/>
            <person name="Brown J.W."/>
            <person name="Schulman A."/>
            <person name="Langridge P."/>
            <person name="Platzer M."/>
            <person name="Fincher G.B."/>
            <person name="Muehlbauer G.J."/>
            <person name="Sato K."/>
            <person name="Close T.J."/>
            <person name="Wise R.P."/>
            <person name="Stein N."/>
        </authorList>
    </citation>
    <scope>NUCLEOTIDE SEQUENCE [LARGE SCALE GENOMIC DNA]</scope>
    <source>
        <strain evidence="4">cv. Morex</strain>
    </source>
</reference>
<keyword evidence="1" id="KW-0863">Zinc-finger</keyword>
<organism evidence="3 4">
    <name type="scientific">Hordeum vulgare subsp. vulgare</name>
    <name type="common">Domesticated barley</name>
    <dbReference type="NCBI Taxonomy" id="112509"/>
    <lineage>
        <taxon>Eukaryota</taxon>
        <taxon>Viridiplantae</taxon>
        <taxon>Streptophyta</taxon>
        <taxon>Embryophyta</taxon>
        <taxon>Tracheophyta</taxon>
        <taxon>Spermatophyta</taxon>
        <taxon>Magnoliopsida</taxon>
        <taxon>Liliopsida</taxon>
        <taxon>Poales</taxon>
        <taxon>Poaceae</taxon>
        <taxon>BOP clade</taxon>
        <taxon>Pooideae</taxon>
        <taxon>Triticodae</taxon>
        <taxon>Triticeae</taxon>
        <taxon>Hordeinae</taxon>
        <taxon>Hordeum</taxon>
    </lineage>
</organism>
<dbReference type="PROSITE" id="PS50158">
    <property type="entry name" value="ZF_CCHC"/>
    <property type="match status" value="1"/>
</dbReference>
<feature type="domain" description="CCHC-type" evidence="2">
    <location>
        <begin position="117"/>
        <end position="130"/>
    </location>
</feature>
<dbReference type="PANTHER" id="PTHR31286:SF166">
    <property type="entry name" value="OS01G0177800 PROTEIN"/>
    <property type="match status" value="1"/>
</dbReference>